<accession>A0A4W5JMX7</accession>
<dbReference type="SUPFAM" id="SSF48726">
    <property type="entry name" value="Immunoglobulin"/>
    <property type="match status" value="2"/>
</dbReference>
<evidence type="ECO:0000256" key="2">
    <source>
        <dbReference type="ARBA" id="ARBA00022475"/>
    </source>
</evidence>
<evidence type="ECO:0000256" key="1">
    <source>
        <dbReference type="ARBA" id="ARBA00004236"/>
    </source>
</evidence>
<dbReference type="Proteomes" id="UP000314982">
    <property type="component" value="Unassembled WGS sequence"/>
</dbReference>
<keyword evidence="10" id="KW-1185">Reference proteome</keyword>
<dbReference type="GeneTree" id="ENSGT00940000162676"/>
<feature type="domain" description="Ig-like" evidence="8">
    <location>
        <begin position="4"/>
        <end position="98"/>
    </location>
</feature>
<dbReference type="InterPro" id="IPR013783">
    <property type="entry name" value="Ig-like_fold"/>
</dbReference>
<evidence type="ECO:0000256" key="3">
    <source>
        <dbReference type="ARBA" id="ARBA00022729"/>
    </source>
</evidence>
<dbReference type="Gene3D" id="2.60.40.10">
    <property type="entry name" value="Immunoglobulins"/>
    <property type="match status" value="2"/>
</dbReference>
<evidence type="ECO:0000256" key="7">
    <source>
        <dbReference type="ARBA" id="ARBA00023180"/>
    </source>
</evidence>
<keyword evidence="2" id="KW-1003">Cell membrane</keyword>
<dbReference type="InterPro" id="IPR003599">
    <property type="entry name" value="Ig_sub"/>
</dbReference>
<keyword evidence="4" id="KW-0391">Immunity</keyword>
<dbReference type="PANTHER" id="PTHR19433:SF133">
    <property type="entry name" value="IMMUNE-TYPE RECEPTOR 5 PRECURSOR-RELATED"/>
    <property type="match status" value="1"/>
</dbReference>
<keyword evidence="7" id="KW-0325">Glycoprotein</keyword>
<dbReference type="AlphaFoldDB" id="A0A4W5JMX7"/>
<evidence type="ECO:0000259" key="8">
    <source>
        <dbReference type="PROSITE" id="PS50835"/>
    </source>
</evidence>
<dbReference type="SMART" id="SM00409">
    <property type="entry name" value="IG"/>
    <property type="match status" value="2"/>
</dbReference>
<evidence type="ECO:0000256" key="6">
    <source>
        <dbReference type="ARBA" id="ARBA00023157"/>
    </source>
</evidence>
<dbReference type="GO" id="GO:0002376">
    <property type="term" value="P:immune system process"/>
    <property type="evidence" value="ECO:0007669"/>
    <property type="project" value="UniProtKB-KW"/>
</dbReference>
<dbReference type="InterPro" id="IPR007110">
    <property type="entry name" value="Ig-like_dom"/>
</dbReference>
<dbReference type="GO" id="GO:0005886">
    <property type="term" value="C:plasma membrane"/>
    <property type="evidence" value="ECO:0007669"/>
    <property type="project" value="UniProtKB-SubCell"/>
</dbReference>
<reference evidence="10" key="1">
    <citation type="submission" date="2018-06" db="EMBL/GenBank/DDBJ databases">
        <title>Genome assembly of Danube salmon.</title>
        <authorList>
            <person name="Macqueen D.J."/>
            <person name="Gundappa M.K."/>
        </authorList>
    </citation>
    <scope>NUCLEOTIDE SEQUENCE [LARGE SCALE GENOMIC DNA]</scope>
</reference>
<keyword evidence="6" id="KW-1015">Disulfide bond</keyword>
<organism evidence="9 10">
    <name type="scientific">Hucho hucho</name>
    <name type="common">huchen</name>
    <dbReference type="NCBI Taxonomy" id="62062"/>
    <lineage>
        <taxon>Eukaryota</taxon>
        <taxon>Metazoa</taxon>
        <taxon>Chordata</taxon>
        <taxon>Craniata</taxon>
        <taxon>Vertebrata</taxon>
        <taxon>Euteleostomi</taxon>
        <taxon>Actinopterygii</taxon>
        <taxon>Neopterygii</taxon>
        <taxon>Teleostei</taxon>
        <taxon>Protacanthopterygii</taxon>
        <taxon>Salmoniformes</taxon>
        <taxon>Salmonidae</taxon>
        <taxon>Salmoninae</taxon>
        <taxon>Hucho</taxon>
    </lineage>
</organism>
<comment type="subcellular location">
    <subcellularLocation>
        <location evidence="1">Cell membrane</location>
    </subcellularLocation>
</comment>
<keyword evidence="5" id="KW-0472">Membrane</keyword>
<dbReference type="GO" id="GO:0009617">
    <property type="term" value="P:response to bacterium"/>
    <property type="evidence" value="ECO:0007669"/>
    <property type="project" value="TreeGrafter"/>
</dbReference>
<dbReference type="InterPro" id="IPR036179">
    <property type="entry name" value="Ig-like_dom_sf"/>
</dbReference>
<dbReference type="Ensembl" id="ENSHHUT00000001101.1">
    <property type="protein sequence ID" value="ENSHHUP00000001071.1"/>
    <property type="gene ID" value="ENSHHUG00000000685.1"/>
</dbReference>
<name>A0A4W5JMX7_9TELE</name>
<dbReference type="InterPro" id="IPR013106">
    <property type="entry name" value="Ig_V-set"/>
</dbReference>
<dbReference type="PANTHER" id="PTHR19433">
    <property type="entry name" value="T-CELL RECEPTOR ALPHA CHAIN V REGION-RELATED"/>
    <property type="match status" value="1"/>
</dbReference>
<evidence type="ECO:0000313" key="10">
    <source>
        <dbReference type="Proteomes" id="UP000314982"/>
    </source>
</evidence>
<evidence type="ECO:0000313" key="9">
    <source>
        <dbReference type="Ensembl" id="ENSHHUP00000001071.1"/>
    </source>
</evidence>
<reference evidence="9" key="3">
    <citation type="submission" date="2025-09" db="UniProtKB">
        <authorList>
            <consortium name="Ensembl"/>
        </authorList>
    </citation>
    <scope>IDENTIFICATION</scope>
</reference>
<evidence type="ECO:0000256" key="5">
    <source>
        <dbReference type="ARBA" id="ARBA00023136"/>
    </source>
</evidence>
<dbReference type="Pfam" id="PF07686">
    <property type="entry name" value="V-set"/>
    <property type="match status" value="2"/>
</dbReference>
<reference evidence="9" key="2">
    <citation type="submission" date="2025-08" db="UniProtKB">
        <authorList>
            <consortium name="Ensembl"/>
        </authorList>
    </citation>
    <scope>IDENTIFICATION</scope>
</reference>
<keyword evidence="3" id="KW-0732">Signal</keyword>
<protein>
    <recommendedName>
        <fullName evidence="8">Ig-like domain-containing protein</fullName>
    </recommendedName>
</protein>
<proteinExistence type="predicted"/>
<feature type="domain" description="Ig-like" evidence="8">
    <location>
        <begin position="121"/>
        <end position="212"/>
    </location>
</feature>
<sequence length="231" mass="25485">SHLTHVMSVSPPPLMEVHSGENVTLQCINVLKTPGKVSWFKQVNSSEPLCITSMWSSMPNVHHYNGFQVKRMKMFTTNGTIFLKITEVDVADSGLYFCGMSDSYFIFTNATVLKVQGNIFNKLSMTQPVAESVQPGESVTLNCTIPTETCAGEHSVYWFRHDSGESHPGIIYTHGDRSEKSPEAGSPTQSLVYNLPKRNLSPSDAGTYYCDVASCGEILFGNGNKLYIKGR</sequence>
<dbReference type="PROSITE" id="PS50835">
    <property type="entry name" value="IG_LIKE"/>
    <property type="match status" value="2"/>
</dbReference>
<evidence type="ECO:0000256" key="4">
    <source>
        <dbReference type="ARBA" id="ARBA00022859"/>
    </source>
</evidence>
<dbReference type="InterPro" id="IPR052051">
    <property type="entry name" value="TCR_complex_component"/>
</dbReference>